<comment type="caution">
    <text evidence="13">The sequence shown here is derived from an EMBL/GenBank/DDBJ whole genome shotgun (WGS) entry which is preliminary data.</text>
</comment>
<evidence type="ECO:0000256" key="6">
    <source>
        <dbReference type="ARBA" id="ARBA00022679"/>
    </source>
</evidence>
<evidence type="ECO:0000256" key="9">
    <source>
        <dbReference type="ARBA" id="ARBA00047944"/>
    </source>
</evidence>
<reference evidence="13 14" key="1">
    <citation type="submission" date="2020-10" db="EMBL/GenBank/DDBJ databases">
        <title>Connecting structure to function with the recovery of over 1000 high-quality activated sludge metagenome-assembled genomes encoding full-length rRNA genes using long-read sequencing.</title>
        <authorList>
            <person name="Singleton C.M."/>
            <person name="Petriglieri F."/>
            <person name="Kristensen J.M."/>
            <person name="Kirkegaard R.H."/>
            <person name="Michaelsen T.Y."/>
            <person name="Andersen M.H."/>
            <person name="Karst S.M."/>
            <person name="Dueholm M.S."/>
            <person name="Nielsen P.H."/>
            <person name="Albertsen M."/>
        </authorList>
    </citation>
    <scope>NUCLEOTIDE SEQUENCE [LARGE SCALE GENOMIC DNA]</scope>
    <source>
        <strain evidence="13">Ribe_18-Q3-R11-54_MAXAC.273</strain>
    </source>
</reference>
<evidence type="ECO:0000313" key="13">
    <source>
        <dbReference type="EMBL" id="MBK9981860.1"/>
    </source>
</evidence>
<dbReference type="GO" id="GO:0070042">
    <property type="term" value="F:rRNA (uridine-N3-)-methyltransferase activity"/>
    <property type="evidence" value="ECO:0007669"/>
    <property type="project" value="TreeGrafter"/>
</dbReference>
<keyword evidence="6 10" id="KW-0808">Transferase</keyword>
<dbReference type="InterPro" id="IPR029026">
    <property type="entry name" value="tRNA_m1G_MTases_N"/>
</dbReference>
<dbReference type="InterPro" id="IPR015947">
    <property type="entry name" value="PUA-like_sf"/>
</dbReference>
<evidence type="ECO:0000256" key="4">
    <source>
        <dbReference type="ARBA" id="ARBA00022552"/>
    </source>
</evidence>
<dbReference type="GO" id="GO:0070475">
    <property type="term" value="P:rRNA base methylation"/>
    <property type="evidence" value="ECO:0007669"/>
    <property type="project" value="TreeGrafter"/>
</dbReference>
<comment type="catalytic activity">
    <reaction evidence="9 10">
        <text>uridine(1498) in 16S rRNA + S-adenosyl-L-methionine = N(3)-methyluridine(1498) in 16S rRNA + S-adenosyl-L-homocysteine + H(+)</text>
        <dbReference type="Rhea" id="RHEA:42920"/>
        <dbReference type="Rhea" id="RHEA-COMP:10283"/>
        <dbReference type="Rhea" id="RHEA-COMP:10284"/>
        <dbReference type="ChEBI" id="CHEBI:15378"/>
        <dbReference type="ChEBI" id="CHEBI:57856"/>
        <dbReference type="ChEBI" id="CHEBI:59789"/>
        <dbReference type="ChEBI" id="CHEBI:65315"/>
        <dbReference type="ChEBI" id="CHEBI:74502"/>
        <dbReference type="EC" id="2.1.1.193"/>
    </reaction>
</comment>
<evidence type="ECO:0000259" key="11">
    <source>
        <dbReference type="Pfam" id="PF04452"/>
    </source>
</evidence>
<dbReference type="Proteomes" id="UP000808337">
    <property type="component" value="Unassembled WGS sequence"/>
</dbReference>
<evidence type="ECO:0000256" key="5">
    <source>
        <dbReference type="ARBA" id="ARBA00022603"/>
    </source>
</evidence>
<evidence type="ECO:0000313" key="14">
    <source>
        <dbReference type="Proteomes" id="UP000808337"/>
    </source>
</evidence>
<feature type="domain" description="Ribosomal RNA small subunit methyltransferase E methyltransferase" evidence="11">
    <location>
        <begin position="82"/>
        <end position="238"/>
    </location>
</feature>
<dbReference type="GO" id="GO:0005737">
    <property type="term" value="C:cytoplasm"/>
    <property type="evidence" value="ECO:0007669"/>
    <property type="project" value="UniProtKB-SubCell"/>
</dbReference>
<comment type="subcellular location">
    <subcellularLocation>
        <location evidence="1 10">Cytoplasm</location>
    </subcellularLocation>
</comment>
<protein>
    <recommendedName>
        <fullName evidence="10">Ribosomal RNA small subunit methyltransferase E</fullName>
        <ecNumber evidence="10">2.1.1.193</ecNumber>
    </recommendedName>
</protein>
<gene>
    <name evidence="13" type="ORF">IPP15_05455</name>
</gene>
<dbReference type="PIRSF" id="PIRSF015601">
    <property type="entry name" value="MTase_slr0722"/>
    <property type="match status" value="1"/>
</dbReference>
<evidence type="ECO:0000256" key="3">
    <source>
        <dbReference type="ARBA" id="ARBA00022490"/>
    </source>
</evidence>
<keyword evidence="4 10" id="KW-0698">rRNA processing</keyword>
<dbReference type="Pfam" id="PF04452">
    <property type="entry name" value="Methyltrans_RNA"/>
    <property type="match status" value="1"/>
</dbReference>
<dbReference type="SUPFAM" id="SSF88697">
    <property type="entry name" value="PUA domain-like"/>
    <property type="match status" value="1"/>
</dbReference>
<dbReference type="AlphaFoldDB" id="A0A9D7SUA4"/>
<evidence type="ECO:0000256" key="2">
    <source>
        <dbReference type="ARBA" id="ARBA00005528"/>
    </source>
</evidence>
<dbReference type="Gene3D" id="3.40.1280.10">
    <property type="match status" value="1"/>
</dbReference>
<dbReference type="InterPro" id="IPR046886">
    <property type="entry name" value="RsmE_MTase_dom"/>
</dbReference>
<dbReference type="PANTHER" id="PTHR30027">
    <property type="entry name" value="RIBOSOMAL RNA SMALL SUBUNIT METHYLTRANSFERASE E"/>
    <property type="match status" value="1"/>
</dbReference>
<dbReference type="InterPro" id="IPR046887">
    <property type="entry name" value="RsmE_PUA-like"/>
</dbReference>
<proteinExistence type="inferred from homology"/>
<accession>A0A9D7SUA4</accession>
<keyword evidence="5 10" id="KW-0489">Methyltransferase</keyword>
<evidence type="ECO:0000256" key="1">
    <source>
        <dbReference type="ARBA" id="ARBA00004496"/>
    </source>
</evidence>
<feature type="domain" description="Ribosomal RNA small subunit methyltransferase E PUA-like" evidence="12">
    <location>
        <begin position="23"/>
        <end position="69"/>
    </location>
</feature>
<keyword evidence="7 10" id="KW-0949">S-adenosyl-L-methionine</keyword>
<evidence type="ECO:0000259" key="12">
    <source>
        <dbReference type="Pfam" id="PF20260"/>
    </source>
</evidence>
<dbReference type="CDD" id="cd18084">
    <property type="entry name" value="RsmE-like"/>
    <property type="match status" value="1"/>
</dbReference>
<dbReference type="InterPro" id="IPR029028">
    <property type="entry name" value="Alpha/beta_knot_MTases"/>
</dbReference>
<organism evidence="13 14">
    <name type="scientific">Candidatus Opimibacter skivensis</name>
    <dbReference type="NCBI Taxonomy" id="2982028"/>
    <lineage>
        <taxon>Bacteria</taxon>
        <taxon>Pseudomonadati</taxon>
        <taxon>Bacteroidota</taxon>
        <taxon>Saprospiria</taxon>
        <taxon>Saprospirales</taxon>
        <taxon>Saprospiraceae</taxon>
        <taxon>Candidatus Opimibacter</taxon>
    </lineage>
</organism>
<evidence type="ECO:0000256" key="10">
    <source>
        <dbReference type="PIRNR" id="PIRNR015601"/>
    </source>
</evidence>
<dbReference type="EC" id="2.1.1.193" evidence="10"/>
<dbReference type="PANTHER" id="PTHR30027:SF3">
    <property type="entry name" value="16S RRNA (URACIL(1498)-N(3))-METHYLTRANSFERASE"/>
    <property type="match status" value="1"/>
</dbReference>
<evidence type="ECO:0000256" key="7">
    <source>
        <dbReference type="ARBA" id="ARBA00022691"/>
    </source>
</evidence>
<comment type="function">
    <text evidence="8 10">Specifically methylates the N3 position of the uracil ring of uridine 1498 (m3U1498) in 16S rRNA. Acts on the fully assembled 30S ribosomal subunit.</text>
</comment>
<sequence>MGVNSLHWYYLASLGKTGDVVSLTGDEWHHAYHVLRLTTGEPIILTDGKGNCMKGMIRSASKHEGQIELADDLHAEFQNPRKYKLSIGISPTKNIDRTEFAIEKLVELGVDEICFLACRHAERTHLRIDRIEKIIIAAAKQSRKIFFPRLIDLTPPVQYVNQKQTEQPGIQVLCCHLDESGKSVAENYLYGQDVVMLIGPEGGFADEEIDALTGLAVKMVHLGPFRLRVETAAITACADIHLLNELNTKT</sequence>
<evidence type="ECO:0000256" key="8">
    <source>
        <dbReference type="ARBA" id="ARBA00025699"/>
    </source>
</evidence>
<dbReference type="EMBL" id="JADKGY010000001">
    <property type="protein sequence ID" value="MBK9981860.1"/>
    <property type="molecule type" value="Genomic_DNA"/>
</dbReference>
<dbReference type="Pfam" id="PF20260">
    <property type="entry name" value="PUA_4"/>
    <property type="match status" value="1"/>
</dbReference>
<comment type="similarity">
    <text evidence="2 10">Belongs to the RNA methyltransferase RsmE family.</text>
</comment>
<dbReference type="NCBIfam" id="TIGR00046">
    <property type="entry name" value="RsmE family RNA methyltransferase"/>
    <property type="match status" value="1"/>
</dbReference>
<dbReference type="InterPro" id="IPR006700">
    <property type="entry name" value="RsmE"/>
</dbReference>
<dbReference type="SUPFAM" id="SSF75217">
    <property type="entry name" value="alpha/beta knot"/>
    <property type="match status" value="1"/>
</dbReference>
<keyword evidence="3 10" id="KW-0963">Cytoplasm</keyword>
<name>A0A9D7SUA4_9BACT</name>